<dbReference type="EMBL" id="RKLR01000007">
    <property type="protein sequence ID" value="MBX0324541.1"/>
    <property type="molecule type" value="Genomic_DNA"/>
</dbReference>
<keyword evidence="1" id="KW-0472">Membrane</keyword>
<keyword evidence="1" id="KW-0812">Transmembrane</keyword>
<dbReference type="RefSeq" id="WP_220619496.1">
    <property type="nucleotide sequence ID" value="NZ_RKLR01000007.1"/>
</dbReference>
<dbReference type="AlphaFoldDB" id="A0AAW4PV89"/>
<evidence type="ECO:0000256" key="1">
    <source>
        <dbReference type="SAM" id="Phobius"/>
    </source>
</evidence>
<dbReference type="Pfam" id="PF23922">
    <property type="entry name" value="DUF7261"/>
    <property type="match status" value="1"/>
</dbReference>
<evidence type="ECO:0000313" key="3">
    <source>
        <dbReference type="Proteomes" id="UP001430377"/>
    </source>
</evidence>
<evidence type="ECO:0000313" key="2">
    <source>
        <dbReference type="EMBL" id="MBX0324541.1"/>
    </source>
</evidence>
<keyword evidence="1" id="KW-1133">Transmembrane helix</keyword>
<name>A0AAW4PV89_9EURY</name>
<evidence type="ECO:0008006" key="4">
    <source>
        <dbReference type="Google" id="ProtNLM"/>
    </source>
</evidence>
<keyword evidence="3" id="KW-1185">Reference proteome</keyword>
<comment type="caution">
    <text evidence="2">The sequence shown here is derived from an EMBL/GenBank/DDBJ whole genome shotgun (WGS) entry which is preliminary data.</text>
</comment>
<organism evidence="2 3">
    <name type="scientific">Haloarcula rubra</name>
    <dbReference type="NCBI Taxonomy" id="2487747"/>
    <lineage>
        <taxon>Archaea</taxon>
        <taxon>Methanobacteriati</taxon>
        <taxon>Methanobacteriota</taxon>
        <taxon>Stenosarchaea group</taxon>
        <taxon>Halobacteria</taxon>
        <taxon>Halobacteriales</taxon>
        <taxon>Haloarculaceae</taxon>
        <taxon>Haloarcula</taxon>
    </lineage>
</organism>
<gene>
    <name evidence="2" type="ORF">EGH21_16040</name>
</gene>
<protein>
    <recommendedName>
        <fullName evidence="4">Flagellin</fullName>
    </recommendedName>
</protein>
<dbReference type="InterPro" id="IPR055685">
    <property type="entry name" value="DUF7261"/>
</dbReference>
<dbReference type="Proteomes" id="UP001430377">
    <property type="component" value="Unassembled WGS sequence"/>
</dbReference>
<feature type="transmembrane region" description="Helical" evidence="1">
    <location>
        <begin position="12"/>
        <end position="36"/>
    </location>
</feature>
<reference evidence="2 3" key="1">
    <citation type="submission" date="2021-06" db="EMBL/GenBank/DDBJ databases">
        <title>Halomicroarcula sp. a new haloarchaeum isolated from saline soil.</title>
        <authorList>
            <person name="Duran-Viseras A."/>
            <person name="Sanchez-Porro C."/>
            <person name="Ventosa A."/>
        </authorList>
    </citation>
    <scope>NUCLEOTIDE SEQUENCE [LARGE SCALE GENOMIC DNA]</scope>
    <source>
        <strain evidence="2 3">F13</strain>
    </source>
</reference>
<proteinExistence type="predicted"/>
<accession>A0AAW4PV89</accession>
<sequence length="319" mass="34052">MADLSDDERGQLLLVAGLALALVFIGLALVVNSAIFTENLASRGETAGSDGALAARASVEANVGEAMDRANYYNGSAPVAAFNRSLRNVSTQSEYLSATSGTLVNVTYVDHREGERINGSIDQGDDNYTVVGDVERVPDANGTRGLAFNSSGLPDGSDPPLVVKVNDTDFDGDERSWRARIWENSSGVQIQTIRNGTTPSENRTEHCSVSSAPENRIQVTAGLVNDQPCDALRWNDDGENFWYGNGVLASGSDYAIHFENTNGVSGEFELVVYDDGGLSLPLLSPSGDAIYDATVRFVYDGPDVRYNTTVRVAPGEPDV</sequence>